<dbReference type="PANTHER" id="PTHR30136">
    <property type="entry name" value="HELIX-TURN-HELIX TRANSCRIPTIONAL REGULATOR, ICLR FAMILY"/>
    <property type="match status" value="1"/>
</dbReference>
<dbReference type="AlphaFoldDB" id="A0A318K7B7"/>
<dbReference type="Gene3D" id="1.10.10.10">
    <property type="entry name" value="Winged helix-like DNA-binding domain superfamily/Winged helix DNA-binding domain"/>
    <property type="match status" value="1"/>
</dbReference>
<dbReference type="Gene3D" id="3.30.450.40">
    <property type="match status" value="1"/>
</dbReference>
<keyword evidence="1" id="KW-0805">Transcription regulation</keyword>
<accession>A0A318K7B7</accession>
<keyword evidence="2" id="KW-0238">DNA-binding</keyword>
<dbReference type="InterPro" id="IPR014757">
    <property type="entry name" value="Tscrpt_reg_IclR_C"/>
</dbReference>
<dbReference type="PROSITE" id="PS51078">
    <property type="entry name" value="ICLR_ED"/>
    <property type="match status" value="1"/>
</dbReference>
<reference evidence="7 8" key="1">
    <citation type="submission" date="2018-05" db="EMBL/GenBank/DDBJ databases">
        <title>Genomic Encyclopedia of Type Strains, Phase IV (KMG-IV): sequencing the most valuable type-strain genomes for metagenomic binning, comparative biology and taxonomic classification.</title>
        <authorList>
            <person name="Goeker M."/>
        </authorList>
    </citation>
    <scope>NUCLEOTIDE SEQUENCE [LARGE SCALE GENOMIC DNA]</scope>
    <source>
        <strain evidence="7 8">DSM 44704</strain>
    </source>
</reference>
<protein>
    <submittedName>
        <fullName evidence="7">IclR family transcriptional regulator</fullName>
    </submittedName>
</protein>
<keyword evidence="8" id="KW-1185">Reference proteome</keyword>
<dbReference type="GO" id="GO:0003677">
    <property type="term" value="F:DNA binding"/>
    <property type="evidence" value="ECO:0007669"/>
    <property type="project" value="UniProtKB-KW"/>
</dbReference>
<dbReference type="Pfam" id="PF09339">
    <property type="entry name" value="HTH_IclR"/>
    <property type="match status" value="1"/>
</dbReference>
<name>A0A318K7B7_9NOCA</name>
<dbReference type="InterPro" id="IPR005471">
    <property type="entry name" value="Tscrpt_reg_IclR_N"/>
</dbReference>
<dbReference type="Pfam" id="PF01614">
    <property type="entry name" value="IclR_C"/>
    <property type="match status" value="1"/>
</dbReference>
<evidence type="ECO:0000313" key="8">
    <source>
        <dbReference type="Proteomes" id="UP000247569"/>
    </source>
</evidence>
<comment type="caution">
    <text evidence="7">The sequence shown here is derived from an EMBL/GenBank/DDBJ whole genome shotgun (WGS) entry which is preliminary data.</text>
</comment>
<dbReference type="SUPFAM" id="SSF46785">
    <property type="entry name" value="Winged helix' DNA-binding domain"/>
    <property type="match status" value="1"/>
</dbReference>
<dbReference type="PANTHER" id="PTHR30136:SF35">
    <property type="entry name" value="HTH-TYPE TRANSCRIPTIONAL REGULATOR RV1719"/>
    <property type="match status" value="1"/>
</dbReference>
<dbReference type="Proteomes" id="UP000247569">
    <property type="component" value="Unassembled WGS sequence"/>
</dbReference>
<dbReference type="InterPro" id="IPR050707">
    <property type="entry name" value="HTH_MetabolicPath_Reg"/>
</dbReference>
<dbReference type="SUPFAM" id="SSF55781">
    <property type="entry name" value="GAF domain-like"/>
    <property type="match status" value="1"/>
</dbReference>
<evidence type="ECO:0000259" key="5">
    <source>
        <dbReference type="PROSITE" id="PS51077"/>
    </source>
</evidence>
<dbReference type="InterPro" id="IPR029016">
    <property type="entry name" value="GAF-like_dom_sf"/>
</dbReference>
<evidence type="ECO:0000256" key="2">
    <source>
        <dbReference type="ARBA" id="ARBA00023125"/>
    </source>
</evidence>
<dbReference type="PROSITE" id="PS51077">
    <property type="entry name" value="HTH_ICLR"/>
    <property type="match status" value="1"/>
</dbReference>
<evidence type="ECO:0000256" key="3">
    <source>
        <dbReference type="ARBA" id="ARBA00023163"/>
    </source>
</evidence>
<evidence type="ECO:0000259" key="6">
    <source>
        <dbReference type="PROSITE" id="PS51078"/>
    </source>
</evidence>
<dbReference type="GO" id="GO:0003700">
    <property type="term" value="F:DNA-binding transcription factor activity"/>
    <property type="evidence" value="ECO:0007669"/>
    <property type="project" value="TreeGrafter"/>
</dbReference>
<keyword evidence="3" id="KW-0804">Transcription</keyword>
<feature type="compositionally biased region" description="Low complexity" evidence="4">
    <location>
        <begin position="258"/>
        <end position="273"/>
    </location>
</feature>
<evidence type="ECO:0000256" key="4">
    <source>
        <dbReference type="SAM" id="MobiDB-lite"/>
    </source>
</evidence>
<organism evidence="7 8">
    <name type="scientific">Nocardia tenerifensis</name>
    <dbReference type="NCBI Taxonomy" id="228006"/>
    <lineage>
        <taxon>Bacteria</taxon>
        <taxon>Bacillati</taxon>
        <taxon>Actinomycetota</taxon>
        <taxon>Actinomycetes</taxon>
        <taxon>Mycobacteriales</taxon>
        <taxon>Nocardiaceae</taxon>
        <taxon>Nocardia</taxon>
    </lineage>
</organism>
<evidence type="ECO:0000313" key="7">
    <source>
        <dbReference type="EMBL" id="PXX69238.1"/>
    </source>
</evidence>
<dbReference type="InterPro" id="IPR036390">
    <property type="entry name" value="WH_DNA-bd_sf"/>
</dbReference>
<dbReference type="EMBL" id="QJKF01000002">
    <property type="protein sequence ID" value="PXX69238.1"/>
    <property type="molecule type" value="Genomic_DNA"/>
</dbReference>
<feature type="region of interest" description="Disordered" evidence="4">
    <location>
        <begin position="251"/>
        <end position="290"/>
    </location>
</feature>
<proteinExistence type="predicted"/>
<feature type="domain" description="HTH iclR-type" evidence="5">
    <location>
        <begin position="6"/>
        <end position="67"/>
    </location>
</feature>
<evidence type="ECO:0000256" key="1">
    <source>
        <dbReference type="ARBA" id="ARBA00023015"/>
    </source>
</evidence>
<sequence length="290" mass="31142">MSENVFQCTEKTLVLLEGFTSHAGTPVGVVELSREVGLAKSTTHRILKVLERFELVEPWNGKYALSSRLAVLGDFACARKPASLRTHLQPWLQDLHTATNLIARASVLYGSDVVCIATSHDHRSLDMALGLDDRARSDTTAAGRVLLAYSSTRLQDRIARTVHKTPGIVATGSVDFHYELARIRSHGWAWSREGIQRELLSVGSAVVDEDGRAVAALTVTTRWESHTPEGLAPAVVSVAAAASKAGYADQREAIQSVSGGSPRRARAPGRTTGHLTPHGRSSAPGTGPRT</sequence>
<gene>
    <name evidence="7" type="ORF">DFR70_102926</name>
</gene>
<dbReference type="RefSeq" id="WP_051187003.1">
    <property type="nucleotide sequence ID" value="NZ_QJKF01000002.1"/>
</dbReference>
<feature type="domain" description="IclR-ED" evidence="6">
    <location>
        <begin position="68"/>
        <end position="251"/>
    </location>
</feature>
<dbReference type="InterPro" id="IPR036388">
    <property type="entry name" value="WH-like_DNA-bd_sf"/>
</dbReference>
<dbReference type="SMART" id="SM00346">
    <property type="entry name" value="HTH_ICLR"/>
    <property type="match status" value="1"/>
</dbReference>
<dbReference type="GO" id="GO:0045892">
    <property type="term" value="P:negative regulation of DNA-templated transcription"/>
    <property type="evidence" value="ECO:0007669"/>
    <property type="project" value="TreeGrafter"/>
</dbReference>